<evidence type="ECO:0000256" key="1">
    <source>
        <dbReference type="SAM" id="MobiDB-lite"/>
    </source>
</evidence>
<evidence type="ECO:0000313" key="3">
    <source>
        <dbReference type="Proteomes" id="UP000515156"/>
    </source>
</evidence>
<reference evidence="4" key="1">
    <citation type="submission" date="2025-08" db="UniProtKB">
        <authorList>
            <consortium name="RefSeq"/>
        </authorList>
    </citation>
    <scope>IDENTIFICATION</scope>
</reference>
<proteinExistence type="predicted"/>
<dbReference type="Proteomes" id="UP000515156">
    <property type="component" value="Chromosome 6"/>
</dbReference>
<dbReference type="Pfam" id="PF22589">
    <property type="entry name" value="SPMIP1"/>
    <property type="match status" value="1"/>
</dbReference>
<dbReference type="PANTHER" id="PTHR35826:SF5">
    <property type="entry name" value="GENE 45521-RELATED"/>
    <property type="match status" value="1"/>
</dbReference>
<dbReference type="AlphaFoldDB" id="A0A6P7YJ93"/>
<dbReference type="GeneID" id="115472823"/>
<feature type="compositionally biased region" description="Basic and acidic residues" evidence="1">
    <location>
        <begin position="86"/>
        <end position="95"/>
    </location>
</feature>
<sequence length="188" mass="21750">MRDLLNTRTQNCWRELLQKEMRTRLAWKIKYGKDYPGVGVPAGGGERKRREAPALVKRGLPEIGTPRTQTPEEKVDAQTQTQSREPSAKPKEFNIDMRPPSPQTLKFLYQGLSNDGSGRQQYLQRRKLKGPEEKFPYPLITSWDYGWHIGEAMKDFKSPSYGRSAIVKDTFYKKNGISWESSRTDRLL</sequence>
<evidence type="ECO:0000313" key="4">
    <source>
        <dbReference type="RefSeq" id="XP_030063130.1"/>
    </source>
</evidence>
<name>A0A6P7YJ93_9AMPH</name>
<keyword evidence="3" id="KW-1185">Reference proteome</keyword>
<evidence type="ECO:0000259" key="2">
    <source>
        <dbReference type="Pfam" id="PF22589"/>
    </source>
</evidence>
<dbReference type="OrthoDB" id="410807at2759"/>
<dbReference type="KEGG" id="muo:115472823"/>
<accession>A0A6P7YJ93</accession>
<feature type="region of interest" description="Disordered" evidence="1">
    <location>
        <begin position="36"/>
        <end position="100"/>
    </location>
</feature>
<organism evidence="3 4">
    <name type="scientific">Microcaecilia unicolor</name>
    <dbReference type="NCBI Taxonomy" id="1415580"/>
    <lineage>
        <taxon>Eukaryota</taxon>
        <taxon>Metazoa</taxon>
        <taxon>Chordata</taxon>
        <taxon>Craniata</taxon>
        <taxon>Vertebrata</taxon>
        <taxon>Euteleostomi</taxon>
        <taxon>Amphibia</taxon>
        <taxon>Gymnophiona</taxon>
        <taxon>Siphonopidae</taxon>
        <taxon>Microcaecilia</taxon>
    </lineage>
</organism>
<protein>
    <submittedName>
        <fullName evidence="4">Protein ATP6V1FNB</fullName>
    </submittedName>
</protein>
<dbReference type="PANTHER" id="PTHR35826">
    <property type="entry name" value="PROTEIN ATP6V1FNB-LIKE"/>
    <property type="match status" value="1"/>
</dbReference>
<gene>
    <name evidence="4" type="primary">LOC115472823</name>
</gene>
<dbReference type="InParanoid" id="A0A6P7YJ93"/>
<dbReference type="InterPro" id="IPR054323">
    <property type="entry name" value="SPMIP1_C"/>
</dbReference>
<feature type="domain" description="Sperm microtubule inner protein 1 C-terminal" evidence="2">
    <location>
        <begin position="63"/>
        <end position="178"/>
    </location>
</feature>
<dbReference type="RefSeq" id="XP_030063130.1">
    <property type="nucleotide sequence ID" value="XM_030207270.1"/>
</dbReference>